<dbReference type="PANTHER" id="PTHR11365">
    <property type="entry name" value="5-OXOPROLINASE RELATED"/>
    <property type="match status" value="1"/>
</dbReference>
<dbReference type="Proteomes" id="UP001169764">
    <property type="component" value="Unassembled WGS sequence"/>
</dbReference>
<evidence type="ECO:0000256" key="1">
    <source>
        <dbReference type="ARBA" id="ARBA00010403"/>
    </source>
</evidence>
<dbReference type="Pfam" id="PF05378">
    <property type="entry name" value="Hydant_A_N"/>
    <property type="match status" value="1"/>
</dbReference>
<evidence type="ECO:0000313" key="8">
    <source>
        <dbReference type="Proteomes" id="UP001169764"/>
    </source>
</evidence>
<dbReference type="Pfam" id="PF02538">
    <property type="entry name" value="Hydantoinase_B"/>
    <property type="match status" value="1"/>
</dbReference>
<comment type="caution">
    <text evidence="7">The sequence shown here is derived from an EMBL/GenBank/DDBJ whole genome shotgun (WGS) entry which is preliminary data.</text>
</comment>
<dbReference type="InterPro" id="IPR002821">
    <property type="entry name" value="Hydantoinase_A"/>
</dbReference>
<feature type="compositionally biased region" description="Polar residues" evidence="2">
    <location>
        <begin position="1218"/>
        <end position="1230"/>
    </location>
</feature>
<sequence length="1230" mass="128053">MSDCWRFAVDRGGTFTDIVGVDPEGRLVTAKLLSENPSAYADAAVEGIRRLTGVSEGALPPIEVRIGTTIATNALLERRGEATLLLITRGFGDALAIGYQDRPELFAKAIVKPAPLYARVAEVDERVTAEGDVLLPLDEAGARAALAEARAAGIVSVAIVLVHGYRHSAHEARLATLAAEAGFAQISVSHRVGALIRLIGRGHTTVADAYLSPVLGRYVAEVTGALGGVRPLFMQSSGALADGAAFSGKDAILSGPAGGIVGMVRTAEEAGFDRIIGFDMGGTSTDVSHYAGTFERQDETVVAGARIRAPMLRIHTVAAGGGSICSLAGGRLTVGPASAGAIPGPAAYRRGGPLTVTDCNVALGKLRPDHFPRVFGPSGDEPLDAKAVAARIEELRAEMIAAGMTAPPAEELAEGLVGIAVASMANAIRKISIEQGHDVTRYTLVCFGGAGGQHGCLVADALGMDRVMIHPLAGVLSAHGIGLAARGLVHEETIGLSLDGDRDLVAIAHRIAAEADAKADEAGLGAARRRDLVARIRRANSEWLVDLPFGPIEAMRDGYAAQYRKRFGYADDVALILESIRIELAEEAGAVPPLPPPPAGNLGAPIATAPIFGEGAWRDAPIHDRAALPEGASLAGPALILDPVSTIVVEAGWAARVDAFANLILERTTARAVARIGAEADPVRIELFNGLFMALAEEMGAALQASALSVNIRERLDFSCALFDAGGALVANAPHMPVHLGSMGDSIRAIVDKRAQGRDGRGLRPGDAYALNAPYDGGTHLPDITVIMPVFSAGSDAPTFFVAARGHHSDVGGICPGSVPPDSTDVREEGVLIDNMLIVEEGRFLEEEVRALLGSGEWPARDPDRNIADLQAQIAACVRGADGLARMVADYGRGVVTAYMGHVHANAETAVRALLGRLDDGDFAYEMDDGAVVRVAIRIDRAARSATVDFTGTSAQRPTNFNAPRSITRAAVLYVFRTLVDQPIPMNDGCLAPITIIVPEGSMLKPRFPAAVVAGNVETSQVVTDALFGALGAMAGAQGTMNNFTFGDARRQYYETIAGGSGAGPGFGGADVVQTHMTNSRLTDPEILETRFPVILEEFSIREGSGGAGQWAGGDGARRRVRFRESMTAGILANRRRVPPFGLAGGVDGGLGRNWVERADGTIETLGSTGAAELEAGDAFVIETPGGGGYGNPHFPPVRAELVEVPSFLSPSSKKDGPSTSSGQTDGPRA</sequence>
<evidence type="ECO:0000256" key="2">
    <source>
        <dbReference type="SAM" id="MobiDB-lite"/>
    </source>
</evidence>
<name>A0ABT8YD21_9SPHN</name>
<dbReference type="InterPro" id="IPR045079">
    <property type="entry name" value="Oxoprolinase-like"/>
</dbReference>
<evidence type="ECO:0000259" key="3">
    <source>
        <dbReference type="Pfam" id="PF01968"/>
    </source>
</evidence>
<dbReference type="InterPro" id="IPR049517">
    <property type="entry name" value="ACX-like_C"/>
</dbReference>
<evidence type="ECO:0000313" key="7">
    <source>
        <dbReference type="EMBL" id="MDO6415515.1"/>
    </source>
</evidence>
<dbReference type="InterPro" id="IPR003692">
    <property type="entry name" value="Hydantoinase_B"/>
</dbReference>
<accession>A0ABT8YD21</accession>
<dbReference type="PANTHER" id="PTHR11365:SF23">
    <property type="entry name" value="HYPOTHETICAL 5-OXOPROLINASE (EUROFUNG)-RELATED"/>
    <property type="match status" value="1"/>
</dbReference>
<feature type="domain" description="Hydantoinase A/oxoprolinase" evidence="3">
    <location>
        <begin position="201"/>
        <end position="484"/>
    </location>
</feature>
<evidence type="ECO:0000259" key="5">
    <source>
        <dbReference type="Pfam" id="PF05378"/>
    </source>
</evidence>
<dbReference type="InterPro" id="IPR008040">
    <property type="entry name" value="Hydant_A_N"/>
</dbReference>
<organism evidence="7 8">
    <name type="scientific">Sphingomonas natans</name>
    <dbReference type="NCBI Taxonomy" id="3063330"/>
    <lineage>
        <taxon>Bacteria</taxon>
        <taxon>Pseudomonadati</taxon>
        <taxon>Pseudomonadota</taxon>
        <taxon>Alphaproteobacteria</taxon>
        <taxon>Sphingomonadales</taxon>
        <taxon>Sphingomonadaceae</taxon>
        <taxon>Sphingomonas</taxon>
    </lineage>
</organism>
<evidence type="ECO:0000259" key="4">
    <source>
        <dbReference type="Pfam" id="PF02538"/>
    </source>
</evidence>
<keyword evidence="8" id="KW-1185">Reference proteome</keyword>
<dbReference type="RefSeq" id="WP_303543581.1">
    <property type="nucleotide sequence ID" value="NZ_JAUOTP010000006.1"/>
</dbReference>
<dbReference type="EMBL" id="JAUOTP010000006">
    <property type="protein sequence ID" value="MDO6415515.1"/>
    <property type="molecule type" value="Genomic_DNA"/>
</dbReference>
<dbReference type="Pfam" id="PF19278">
    <property type="entry name" value="Hydant_A_C"/>
    <property type="match status" value="1"/>
</dbReference>
<reference evidence="7" key="1">
    <citation type="submission" date="2023-07" db="EMBL/GenBank/DDBJ databases">
        <authorList>
            <person name="Kim M."/>
        </authorList>
    </citation>
    <scope>NUCLEOTIDE SEQUENCE</scope>
    <source>
        <strain evidence="7">BIUV-7</strain>
    </source>
</reference>
<feature type="domain" description="Hydantoinase B/oxoprolinase" evidence="4">
    <location>
        <begin position="681"/>
        <end position="1193"/>
    </location>
</feature>
<evidence type="ECO:0000259" key="6">
    <source>
        <dbReference type="Pfam" id="PF19278"/>
    </source>
</evidence>
<protein>
    <submittedName>
        <fullName evidence="7">Hydantoinase B/oxoprolinase family protein</fullName>
    </submittedName>
</protein>
<feature type="domain" description="Hydantoinase/oxoprolinase N-terminal" evidence="5">
    <location>
        <begin position="6"/>
        <end position="181"/>
    </location>
</feature>
<feature type="domain" description="Acetophenone carboxylase-like C-terminal" evidence="6">
    <location>
        <begin position="604"/>
        <end position="661"/>
    </location>
</feature>
<comment type="similarity">
    <text evidence="1">Belongs to the oxoprolinase family.</text>
</comment>
<dbReference type="Pfam" id="PF01968">
    <property type="entry name" value="Hydantoinase_A"/>
    <property type="match status" value="1"/>
</dbReference>
<gene>
    <name evidence="7" type="ORF">Q4F19_14075</name>
</gene>
<proteinExistence type="inferred from homology"/>
<feature type="region of interest" description="Disordered" evidence="2">
    <location>
        <begin position="1206"/>
        <end position="1230"/>
    </location>
</feature>